<reference evidence="2 3" key="1">
    <citation type="submission" date="2018-03" db="EMBL/GenBank/DDBJ databases">
        <authorList>
            <person name="Gully D."/>
        </authorList>
    </citation>
    <scope>NUCLEOTIDE SEQUENCE [LARGE SCALE GENOMIC DNA]</scope>
    <source>
        <strain evidence="2">ORS3257</strain>
    </source>
</reference>
<sequence length="125" mass="14222">MFSMIRSAIVAAMVLASPVFADECVDAKNAQRIHNQNSDRAVKKAQAKIDAMKCCSPTYFQAQCDYQKMFVEQVQLDLPHMENVSRACDMRELSDVARKQREEFLAQMKDKQASDCQAAERALKR</sequence>
<dbReference type="EMBL" id="LS398110">
    <property type="protein sequence ID" value="SPP93093.1"/>
    <property type="molecule type" value="Genomic_DNA"/>
</dbReference>
<evidence type="ECO:0000256" key="1">
    <source>
        <dbReference type="SAM" id="SignalP"/>
    </source>
</evidence>
<protein>
    <recommendedName>
        <fullName evidence="4">Secreted protein</fullName>
    </recommendedName>
</protein>
<feature type="chain" id="PRO_5015414544" description="Secreted protein" evidence="1">
    <location>
        <begin position="22"/>
        <end position="125"/>
    </location>
</feature>
<feature type="signal peptide" evidence="1">
    <location>
        <begin position="1"/>
        <end position="21"/>
    </location>
</feature>
<accession>A0A2U3PVB7</accession>
<evidence type="ECO:0008006" key="4">
    <source>
        <dbReference type="Google" id="ProtNLM"/>
    </source>
</evidence>
<dbReference type="Proteomes" id="UP000246085">
    <property type="component" value="Chromosome BRAD3257"/>
</dbReference>
<dbReference type="KEGG" id="bvz:BRAD3257_1991"/>
<gene>
    <name evidence="2" type="ORF">BRAD3257_1991</name>
</gene>
<dbReference type="RefSeq" id="WP_122401554.1">
    <property type="nucleotide sequence ID" value="NZ_LS398110.1"/>
</dbReference>
<keyword evidence="1" id="KW-0732">Signal</keyword>
<proteinExistence type="predicted"/>
<dbReference type="AlphaFoldDB" id="A0A2U3PVB7"/>
<evidence type="ECO:0000313" key="3">
    <source>
        <dbReference type="Proteomes" id="UP000246085"/>
    </source>
</evidence>
<name>A0A2U3PVB7_9BRAD</name>
<organism evidence="2 3">
    <name type="scientific">Bradyrhizobium vignae</name>
    <dbReference type="NCBI Taxonomy" id="1549949"/>
    <lineage>
        <taxon>Bacteria</taxon>
        <taxon>Pseudomonadati</taxon>
        <taxon>Pseudomonadota</taxon>
        <taxon>Alphaproteobacteria</taxon>
        <taxon>Hyphomicrobiales</taxon>
        <taxon>Nitrobacteraceae</taxon>
        <taxon>Bradyrhizobium</taxon>
    </lineage>
</organism>
<evidence type="ECO:0000313" key="2">
    <source>
        <dbReference type="EMBL" id="SPP93093.1"/>
    </source>
</evidence>